<dbReference type="EMBL" id="GEEE01010026">
    <property type="protein sequence ID" value="JAP53199.1"/>
    <property type="molecule type" value="Transcribed_RNA"/>
</dbReference>
<dbReference type="InterPro" id="IPR043127">
    <property type="entry name" value="Sec-1-like_dom3a"/>
</dbReference>
<sequence length="647" mass="70656">MPAQYSAAYVYFTIACPTDTLQRIASSGCMPFLKALVQLNIGFLPLETHLFSVHCKDTAVLYSCPIDRVSDRGLRLERMAEQIATTCVLLNEYPKIRYRKRPENLELARLVQMKLDQQRSDNPSMGQGTYKGQSILLLLDRGTDPLTPLLHDLTLEALLHDLVKIEGNIYKYGNGQKFELTDQDKLWKDLRHEHIADVTRTLPSLVRQFAESKKHFLSSKETATLSSSPNSTLSQSDAGEVNLAADTGSDSSRGHDASLRALQTMVREMPQYQREAASYNALVSIADTCLSACRSSINKMCAVEQNLVMGQTAEGEALHDPMRSLVEVLSPDTMTELERFRLVVIFILSRSGISEAHLDKLLDYARLSLTYKSIIAALSSVLGARLINSSGSTFDSPLMRNLPDLSSAPAALQFYLPCKGKRVNRVDDNCYALSRWSPYLEDLLEKCIADTLDSQHFPFLLGANSSDLRGLGQFGSTLQPPADPVTGGRGPSARFRAPSPTPGSGADSTVAGGVGSGLSSASGSGSTRHRKTASVTPGIGDEVTSMSDHYGPRLIVFVVGGVTWPEARVCYSITQKCLETRLTHTDRSTTAIPSTTISKRLGSSTPTPSHILPNGGGTGWNWEVILGGTEMLTAEKFFNNLKYLADY</sequence>
<feature type="region of interest" description="Disordered" evidence="2">
    <location>
        <begin position="472"/>
        <end position="544"/>
    </location>
</feature>
<proteinExistence type="inferred from homology"/>
<dbReference type="GO" id="GO:0016192">
    <property type="term" value="P:vesicle-mediated transport"/>
    <property type="evidence" value="ECO:0007669"/>
    <property type="project" value="InterPro"/>
</dbReference>
<name>A0A0X3PN95_SCHSO</name>
<dbReference type="InterPro" id="IPR036045">
    <property type="entry name" value="Sec1-like_sf"/>
</dbReference>
<dbReference type="InterPro" id="IPR027482">
    <property type="entry name" value="Sec1-like_dom2"/>
</dbReference>
<evidence type="ECO:0000256" key="2">
    <source>
        <dbReference type="SAM" id="MobiDB-lite"/>
    </source>
</evidence>
<dbReference type="Gene3D" id="1.25.40.60">
    <property type="match status" value="1"/>
</dbReference>
<dbReference type="InterPro" id="IPR001619">
    <property type="entry name" value="Sec1-like"/>
</dbReference>
<dbReference type="Gene3D" id="3.40.50.1910">
    <property type="match status" value="2"/>
</dbReference>
<protein>
    <submittedName>
        <fullName evidence="3">Syntaxin-binding protein 1</fullName>
    </submittedName>
</protein>
<dbReference type="SUPFAM" id="SSF56815">
    <property type="entry name" value="Sec1/munc18-like (SM) proteins"/>
    <property type="match status" value="1"/>
</dbReference>
<evidence type="ECO:0000313" key="3">
    <source>
        <dbReference type="EMBL" id="JAP53199.1"/>
    </source>
</evidence>
<dbReference type="Gene3D" id="3.90.830.10">
    <property type="entry name" value="Syntaxin Binding Protein 1, Chain A, domain 2"/>
    <property type="match status" value="1"/>
</dbReference>
<dbReference type="PIRSF" id="PIRSF005715">
    <property type="entry name" value="VPS45_Sec1"/>
    <property type="match status" value="1"/>
</dbReference>
<feature type="compositionally biased region" description="Low complexity" evidence="2">
    <location>
        <begin position="517"/>
        <end position="526"/>
    </location>
</feature>
<gene>
    <name evidence="3" type="primary">STXB1</name>
    <name evidence="3" type="ORF">TR96224</name>
</gene>
<comment type="similarity">
    <text evidence="1">Belongs to the STXBP/unc-18/SEC1 family.</text>
</comment>
<dbReference type="Pfam" id="PF00995">
    <property type="entry name" value="Sec1"/>
    <property type="match status" value="1"/>
</dbReference>
<reference evidence="3" key="1">
    <citation type="submission" date="2016-01" db="EMBL/GenBank/DDBJ databases">
        <title>Reference transcriptome for the parasite Schistocephalus solidus: insights into the molecular evolution of parasitism.</title>
        <authorList>
            <person name="Hebert F.O."/>
            <person name="Grambauer S."/>
            <person name="Barber I."/>
            <person name="Landry C.R."/>
            <person name="Aubin-Horth N."/>
        </authorList>
    </citation>
    <scope>NUCLEOTIDE SEQUENCE</scope>
</reference>
<accession>A0A0X3PN95</accession>
<dbReference type="PANTHER" id="PTHR11679">
    <property type="entry name" value="VESICLE PROTEIN SORTING-ASSOCIATED"/>
    <property type="match status" value="1"/>
</dbReference>
<evidence type="ECO:0000256" key="1">
    <source>
        <dbReference type="ARBA" id="ARBA00009884"/>
    </source>
</evidence>
<organism evidence="3">
    <name type="scientific">Schistocephalus solidus</name>
    <name type="common">Tapeworm</name>
    <dbReference type="NCBI Taxonomy" id="70667"/>
    <lineage>
        <taxon>Eukaryota</taxon>
        <taxon>Metazoa</taxon>
        <taxon>Spiralia</taxon>
        <taxon>Lophotrochozoa</taxon>
        <taxon>Platyhelminthes</taxon>
        <taxon>Cestoda</taxon>
        <taxon>Eucestoda</taxon>
        <taxon>Diphyllobothriidea</taxon>
        <taxon>Diphyllobothriidae</taxon>
        <taxon>Schistocephalus</taxon>
    </lineage>
</organism>
<dbReference type="AlphaFoldDB" id="A0A0X3PN95"/>